<reference evidence="1 2" key="1">
    <citation type="submission" date="2014-03" db="EMBL/GenBank/DDBJ databases">
        <title>Draft genome of the hookworm Oesophagostomum dentatum.</title>
        <authorList>
            <person name="Mitreva M."/>
        </authorList>
    </citation>
    <scope>NUCLEOTIDE SEQUENCE [LARGE SCALE GENOMIC DNA]</scope>
    <source>
        <strain evidence="1 2">OD-Hann</strain>
    </source>
</reference>
<dbReference type="EMBL" id="KN613086">
    <property type="protein sequence ID" value="KHJ75093.1"/>
    <property type="molecule type" value="Genomic_DNA"/>
</dbReference>
<accession>A0A0B1RPV1</accession>
<dbReference type="AlphaFoldDB" id="A0A0B1RPV1"/>
<name>A0A0B1RPV1_OESDE</name>
<protein>
    <submittedName>
        <fullName evidence="1">Uncharacterized protein</fullName>
    </submittedName>
</protein>
<sequence>MRKHIPYELLYIACLDITQFGSSTVSQELQESLGLMRTDQLSLKFENRKEAKKVLKQVLFNPGATLYIHELSLNVAGEPLIFPERLENIKDVWFCGDIMAADFTTLLSSKIPTLCLTCDHLRQDCVVIIREYLKNFLDGKTNQISCRISASGGLLRHVFEYVAGIGEDCMSNGPRRI</sequence>
<feature type="non-terminal residue" evidence="1">
    <location>
        <position position="177"/>
    </location>
</feature>
<gene>
    <name evidence="1" type="ORF">OESDEN_25291</name>
</gene>
<evidence type="ECO:0000313" key="2">
    <source>
        <dbReference type="Proteomes" id="UP000053660"/>
    </source>
</evidence>
<dbReference type="OrthoDB" id="5831646at2759"/>
<keyword evidence="2" id="KW-1185">Reference proteome</keyword>
<evidence type="ECO:0000313" key="1">
    <source>
        <dbReference type="EMBL" id="KHJ75093.1"/>
    </source>
</evidence>
<proteinExistence type="predicted"/>
<organism evidence="1 2">
    <name type="scientific">Oesophagostomum dentatum</name>
    <name type="common">Nodular worm</name>
    <dbReference type="NCBI Taxonomy" id="61180"/>
    <lineage>
        <taxon>Eukaryota</taxon>
        <taxon>Metazoa</taxon>
        <taxon>Ecdysozoa</taxon>
        <taxon>Nematoda</taxon>
        <taxon>Chromadorea</taxon>
        <taxon>Rhabditida</taxon>
        <taxon>Rhabditina</taxon>
        <taxon>Rhabditomorpha</taxon>
        <taxon>Strongyloidea</taxon>
        <taxon>Strongylidae</taxon>
        <taxon>Oesophagostomum</taxon>
    </lineage>
</organism>
<dbReference type="Proteomes" id="UP000053660">
    <property type="component" value="Unassembled WGS sequence"/>
</dbReference>